<name>A0A835S1V8_VANPL</name>
<proteinExistence type="predicted"/>
<protein>
    <submittedName>
        <fullName evidence="1">Uncharacterized protein</fullName>
    </submittedName>
</protein>
<sequence length="233" mass="26396">MGVHKSTAFREVPDNLMDERSYVCCGSSPSWIWYLDDYQDFQIVTFTRCQRDANQLKKASKATERNGVRDQERISCSWNWRRLSVQGVEASELNQFMWRKEAPQRLRSSPLANEISAEIYKFTEKESSGSGFICSEYWLAHQDSGSPYQKGMAATSILGREQNPRCKGLIAPGMKSNGLLALELQCSTWVQQVVGENYKENDRAQGSLRHTSQTSDLRVAVDDCLANFDGPSD</sequence>
<evidence type="ECO:0000313" key="1">
    <source>
        <dbReference type="EMBL" id="KAG0498541.1"/>
    </source>
</evidence>
<organism evidence="1 2">
    <name type="scientific">Vanilla planifolia</name>
    <name type="common">Vanilla</name>
    <dbReference type="NCBI Taxonomy" id="51239"/>
    <lineage>
        <taxon>Eukaryota</taxon>
        <taxon>Viridiplantae</taxon>
        <taxon>Streptophyta</taxon>
        <taxon>Embryophyta</taxon>
        <taxon>Tracheophyta</taxon>
        <taxon>Spermatophyta</taxon>
        <taxon>Magnoliopsida</taxon>
        <taxon>Liliopsida</taxon>
        <taxon>Asparagales</taxon>
        <taxon>Orchidaceae</taxon>
        <taxon>Vanilloideae</taxon>
        <taxon>Vanilleae</taxon>
        <taxon>Vanilla</taxon>
    </lineage>
</organism>
<dbReference type="OrthoDB" id="8048523at2759"/>
<gene>
    <name evidence="1" type="ORF">HPP92_003232</name>
</gene>
<evidence type="ECO:0000313" key="2">
    <source>
        <dbReference type="Proteomes" id="UP000636800"/>
    </source>
</evidence>
<dbReference type="Proteomes" id="UP000636800">
    <property type="component" value="Chromosome 1"/>
</dbReference>
<keyword evidence="2" id="KW-1185">Reference proteome</keyword>
<dbReference type="EMBL" id="JADCNL010000001">
    <property type="protein sequence ID" value="KAG0498541.1"/>
    <property type="molecule type" value="Genomic_DNA"/>
</dbReference>
<dbReference type="AlphaFoldDB" id="A0A835S1V8"/>
<accession>A0A835S1V8</accession>
<comment type="caution">
    <text evidence="1">The sequence shown here is derived from an EMBL/GenBank/DDBJ whole genome shotgun (WGS) entry which is preliminary data.</text>
</comment>
<reference evidence="1 2" key="1">
    <citation type="journal article" date="2020" name="Nat. Food">
        <title>A phased Vanilla planifolia genome enables genetic improvement of flavour and production.</title>
        <authorList>
            <person name="Hasing T."/>
            <person name="Tang H."/>
            <person name="Brym M."/>
            <person name="Khazi F."/>
            <person name="Huang T."/>
            <person name="Chambers A.H."/>
        </authorList>
    </citation>
    <scope>NUCLEOTIDE SEQUENCE [LARGE SCALE GENOMIC DNA]</scope>
    <source>
        <tissue evidence="1">Leaf</tissue>
    </source>
</reference>